<comment type="caution">
    <text evidence="2">The sequence shown here is derived from an EMBL/GenBank/DDBJ whole genome shotgun (WGS) entry which is preliminary data.</text>
</comment>
<accession>A0A6L2KNW2</accession>
<proteinExistence type="predicted"/>
<evidence type="ECO:0000313" key="2">
    <source>
        <dbReference type="EMBL" id="GEU50649.1"/>
    </source>
</evidence>
<dbReference type="AlphaFoldDB" id="A0A6L2KNW2"/>
<gene>
    <name evidence="2" type="ORF">Tci_022627</name>
</gene>
<evidence type="ECO:0000256" key="1">
    <source>
        <dbReference type="SAM" id="MobiDB-lite"/>
    </source>
</evidence>
<feature type="region of interest" description="Disordered" evidence="1">
    <location>
        <begin position="153"/>
        <end position="182"/>
    </location>
</feature>
<protein>
    <submittedName>
        <fullName evidence="2">Uncharacterized protein</fullName>
    </submittedName>
</protein>
<organism evidence="2">
    <name type="scientific">Tanacetum cinerariifolium</name>
    <name type="common">Dalmatian daisy</name>
    <name type="synonym">Chrysanthemum cinerariifolium</name>
    <dbReference type="NCBI Taxonomy" id="118510"/>
    <lineage>
        <taxon>Eukaryota</taxon>
        <taxon>Viridiplantae</taxon>
        <taxon>Streptophyta</taxon>
        <taxon>Embryophyta</taxon>
        <taxon>Tracheophyta</taxon>
        <taxon>Spermatophyta</taxon>
        <taxon>Magnoliopsida</taxon>
        <taxon>eudicotyledons</taxon>
        <taxon>Gunneridae</taxon>
        <taxon>Pentapetalae</taxon>
        <taxon>asterids</taxon>
        <taxon>campanulids</taxon>
        <taxon>Asterales</taxon>
        <taxon>Asteraceae</taxon>
        <taxon>Asteroideae</taxon>
        <taxon>Anthemideae</taxon>
        <taxon>Anthemidinae</taxon>
        <taxon>Tanacetum</taxon>
    </lineage>
</organism>
<reference evidence="2" key="1">
    <citation type="journal article" date="2019" name="Sci. Rep.">
        <title>Draft genome of Tanacetum cinerariifolium, the natural source of mosquito coil.</title>
        <authorList>
            <person name="Yamashiro T."/>
            <person name="Shiraishi A."/>
            <person name="Satake H."/>
            <person name="Nakayama K."/>
        </authorList>
    </citation>
    <scope>NUCLEOTIDE SEQUENCE</scope>
</reference>
<dbReference type="EMBL" id="BKCJ010002746">
    <property type="protein sequence ID" value="GEU50649.1"/>
    <property type="molecule type" value="Genomic_DNA"/>
</dbReference>
<sequence>MDTSKKFDLVNPECLNESKILVDILINHPLRLCIEAYASVPWIHIHQFWHTLKIDDTKDKFKFFLDIKKLTLTVVDFRCIFQSPKATKNNNTGFEGLHYTLMHRTTCIPYLRFTKARRGNADSGLDADGGMKLTTHYNMYVVVFRVDVPMIQSQPDESTQGTHRTLSAPKTLNSDTNEGESKTHISIAMQRSLDDLEAQHNVKKVQEHMVDEKIRQLVKGVDNVDTDEFMKEILNTEDKFELKRRENGKGIKDTKDTPPPTPIRSLRTHSAPLSIVKETIQELTMKDDEKVRNADLSIWWSLKIEFEKPTTSVAPCRTVIVHTIDHEDHHDDDAQKPALVYHSFQKDPKAPPVTLLNQDLFYLKYGNLGPKKYTLSLYKYPAIPFPEDDIEEQTSRWKVNLTTLTITFLGIERTKLCTITCKPVISMIYENKKKEKRVMILKEISMFCDATLKRVFVMLKKYNKDVNYGYAGLSPSDADAENLQFYEEYIKDWLKHRSDKTLGNVHEWKTTQFKKGSPRIIDP</sequence>
<feature type="compositionally biased region" description="Polar residues" evidence="1">
    <location>
        <begin position="153"/>
        <end position="176"/>
    </location>
</feature>
<name>A0A6L2KNW2_TANCI</name>